<evidence type="ECO:0000256" key="3">
    <source>
        <dbReference type="ARBA" id="ARBA00022989"/>
    </source>
</evidence>
<keyword evidence="2 5" id="KW-0812">Transmembrane</keyword>
<dbReference type="Proteomes" id="UP000762676">
    <property type="component" value="Unassembled WGS sequence"/>
</dbReference>
<dbReference type="EMBL" id="BMAT01001435">
    <property type="protein sequence ID" value="GFR85424.1"/>
    <property type="molecule type" value="Genomic_DNA"/>
</dbReference>
<feature type="domain" description="Receptor ligand binding region" evidence="6">
    <location>
        <begin position="45"/>
        <end position="170"/>
    </location>
</feature>
<sequence>MGCRALLGWIAPVILVWIGCLHMTNSGMPTLKVGALFEKDYEAQKRAIEWAVERTNMEQKILPRVLVLVKQEEVTPHDSFSAQRKLCRMTEEGIVAMFGPISTVAAGHIQSVCNSFEIPHLQWRWDPRESREYFSISLYPQYLTLSRAYQDVIKHWEWKRFSVLYEHNEGELYVCVSVFNHC</sequence>
<organism evidence="7 8">
    <name type="scientific">Elysia marginata</name>
    <dbReference type="NCBI Taxonomy" id="1093978"/>
    <lineage>
        <taxon>Eukaryota</taxon>
        <taxon>Metazoa</taxon>
        <taxon>Spiralia</taxon>
        <taxon>Lophotrochozoa</taxon>
        <taxon>Mollusca</taxon>
        <taxon>Gastropoda</taxon>
        <taxon>Heterobranchia</taxon>
        <taxon>Euthyneura</taxon>
        <taxon>Panpulmonata</taxon>
        <taxon>Sacoglossa</taxon>
        <taxon>Placobranchoidea</taxon>
        <taxon>Plakobranchidae</taxon>
        <taxon>Elysia</taxon>
    </lineage>
</organism>
<dbReference type="AlphaFoldDB" id="A0AAV4GJH4"/>
<protein>
    <submittedName>
        <fullName evidence="7">Ionotropic glutamate receptor</fullName>
    </submittedName>
</protein>
<evidence type="ECO:0000313" key="8">
    <source>
        <dbReference type="Proteomes" id="UP000762676"/>
    </source>
</evidence>
<evidence type="ECO:0000313" key="7">
    <source>
        <dbReference type="EMBL" id="GFR85424.1"/>
    </source>
</evidence>
<dbReference type="Pfam" id="PF01094">
    <property type="entry name" value="ANF_receptor"/>
    <property type="match status" value="1"/>
</dbReference>
<comment type="subcellular location">
    <subcellularLocation>
        <location evidence="1">Membrane</location>
    </subcellularLocation>
</comment>
<dbReference type="InterPro" id="IPR028082">
    <property type="entry name" value="Peripla_BP_I"/>
</dbReference>
<evidence type="ECO:0000256" key="5">
    <source>
        <dbReference type="SAM" id="Phobius"/>
    </source>
</evidence>
<keyword evidence="8" id="KW-1185">Reference proteome</keyword>
<evidence type="ECO:0000256" key="2">
    <source>
        <dbReference type="ARBA" id="ARBA00022692"/>
    </source>
</evidence>
<dbReference type="Gene3D" id="3.40.50.2300">
    <property type="match status" value="1"/>
</dbReference>
<reference evidence="7 8" key="1">
    <citation type="journal article" date="2021" name="Elife">
        <title>Chloroplast acquisition without the gene transfer in kleptoplastic sea slugs, Plakobranchus ocellatus.</title>
        <authorList>
            <person name="Maeda T."/>
            <person name="Takahashi S."/>
            <person name="Yoshida T."/>
            <person name="Shimamura S."/>
            <person name="Takaki Y."/>
            <person name="Nagai Y."/>
            <person name="Toyoda A."/>
            <person name="Suzuki Y."/>
            <person name="Arimoto A."/>
            <person name="Ishii H."/>
            <person name="Satoh N."/>
            <person name="Nishiyama T."/>
            <person name="Hasebe M."/>
            <person name="Maruyama T."/>
            <person name="Minagawa J."/>
            <person name="Obokata J."/>
            <person name="Shigenobu S."/>
        </authorList>
    </citation>
    <scope>NUCLEOTIDE SEQUENCE [LARGE SCALE GENOMIC DNA]</scope>
</reference>
<accession>A0AAV4GJH4</accession>
<keyword evidence="4 5" id="KW-0472">Membrane</keyword>
<dbReference type="InterPro" id="IPR001828">
    <property type="entry name" value="ANF_lig-bd_rcpt"/>
</dbReference>
<feature type="transmembrane region" description="Helical" evidence="5">
    <location>
        <begin position="6"/>
        <end position="24"/>
    </location>
</feature>
<dbReference type="PROSITE" id="PS51257">
    <property type="entry name" value="PROKAR_LIPOPROTEIN"/>
    <property type="match status" value="1"/>
</dbReference>
<evidence type="ECO:0000256" key="4">
    <source>
        <dbReference type="ARBA" id="ARBA00023136"/>
    </source>
</evidence>
<dbReference type="SUPFAM" id="SSF53822">
    <property type="entry name" value="Periplasmic binding protein-like I"/>
    <property type="match status" value="1"/>
</dbReference>
<keyword evidence="3 5" id="KW-1133">Transmembrane helix</keyword>
<name>A0AAV4GJH4_9GAST</name>
<dbReference type="GO" id="GO:0016020">
    <property type="term" value="C:membrane"/>
    <property type="evidence" value="ECO:0007669"/>
    <property type="project" value="UniProtKB-SubCell"/>
</dbReference>
<comment type="caution">
    <text evidence="7">The sequence shown here is derived from an EMBL/GenBank/DDBJ whole genome shotgun (WGS) entry which is preliminary data.</text>
</comment>
<evidence type="ECO:0000256" key="1">
    <source>
        <dbReference type="ARBA" id="ARBA00004370"/>
    </source>
</evidence>
<evidence type="ECO:0000259" key="6">
    <source>
        <dbReference type="Pfam" id="PF01094"/>
    </source>
</evidence>
<gene>
    <name evidence="7" type="ORF">ElyMa_000696000</name>
</gene>
<keyword evidence="7" id="KW-0675">Receptor</keyword>
<proteinExistence type="predicted"/>